<evidence type="ECO:0000313" key="3">
    <source>
        <dbReference type="Proteomes" id="UP000729733"/>
    </source>
</evidence>
<gene>
    <name evidence="2" type="ORF">I4641_16870</name>
</gene>
<keyword evidence="1" id="KW-0732">Signal</keyword>
<protein>
    <submittedName>
        <fullName evidence="2">Right-handed parallel beta-helix repeat-containing protein</fullName>
    </submittedName>
</protein>
<dbReference type="Gene3D" id="2.160.20.10">
    <property type="entry name" value="Single-stranded right-handed beta-helix, Pectin lyase-like"/>
    <property type="match status" value="1"/>
</dbReference>
<name>A0A964FH03_9CYAN</name>
<dbReference type="InterPro" id="IPR006626">
    <property type="entry name" value="PbH1"/>
</dbReference>
<feature type="signal peptide" evidence="1">
    <location>
        <begin position="1"/>
        <end position="25"/>
    </location>
</feature>
<sequence length="423" mass="46033">MKSKYLVSCLTIVAGLSLFPRAVMADVVVKWQPGDNAANIQKAIDSGDSTIIIPKAAKPWLVGETIYAKRPNQKIVFKPGVLLAAQEGAFQATTENMITVLADNVSLSGYKATLKMRKADYQNPNLYQPSSFRHIIVLRGARNFVVEGLTLEDAGGDGIFISHGQVENDEIPVRKYSSGVVRDVLSKNNHRLGMSIMSAQDLLVENSTFQGSSGTKPSSGVDIEPDHDWQKLVNINLINNKFINNDRNGIQMGLARYRGSNVSDISISFDGCTSTGNGEDGISINAHDPGFTDGPKGFIDVKNCNIASSGEHGVFIKSDHQDPANTFKISFDNITLNNTATKSTEFFPINFQNSLEPGVVCNIDFGNNFSITDNKSRPPLFANGPARKQGITNVHGTIRVNNDLKTEPVLGDRLNNVTLKFID</sequence>
<dbReference type="SUPFAM" id="SSF51126">
    <property type="entry name" value="Pectin lyase-like"/>
    <property type="match status" value="1"/>
</dbReference>
<accession>A0A964FH03</accession>
<comment type="caution">
    <text evidence="2">The sequence shown here is derived from an EMBL/GenBank/DDBJ whole genome shotgun (WGS) entry which is preliminary data.</text>
</comment>
<evidence type="ECO:0000313" key="2">
    <source>
        <dbReference type="EMBL" id="MCC0178646.1"/>
    </source>
</evidence>
<keyword evidence="3" id="KW-1185">Reference proteome</keyword>
<dbReference type="SMART" id="SM00710">
    <property type="entry name" value="PbH1"/>
    <property type="match status" value="5"/>
</dbReference>
<organism evidence="2 3">
    <name type="scientific">Waterburya agarophytonicola KI4</name>
    <dbReference type="NCBI Taxonomy" id="2874699"/>
    <lineage>
        <taxon>Bacteria</taxon>
        <taxon>Bacillati</taxon>
        <taxon>Cyanobacteriota</taxon>
        <taxon>Cyanophyceae</taxon>
        <taxon>Pleurocapsales</taxon>
        <taxon>Hyellaceae</taxon>
        <taxon>Waterburya</taxon>
        <taxon>Waterburya agarophytonicola</taxon>
    </lineage>
</organism>
<reference evidence="2" key="1">
    <citation type="journal article" date="2021" name="Antonie Van Leeuwenhoek">
        <title>Draft genome and description of Waterburya agarophytonicola gen. nov. sp. nov. (Pleurocapsales, Cyanobacteria): a seaweed symbiont.</title>
        <authorList>
            <person name="Bonthond G."/>
            <person name="Shalygin S."/>
            <person name="Bayer T."/>
            <person name="Weinberger F."/>
        </authorList>
    </citation>
    <scope>NUCLEOTIDE SEQUENCE</scope>
    <source>
        <strain evidence="2">KI4</strain>
    </source>
</reference>
<dbReference type="RefSeq" id="WP_229641748.1">
    <property type="nucleotide sequence ID" value="NZ_JADWDC010000049.1"/>
</dbReference>
<dbReference type="InterPro" id="IPR012334">
    <property type="entry name" value="Pectin_lyas_fold"/>
</dbReference>
<dbReference type="EMBL" id="JADWDC010000049">
    <property type="protein sequence ID" value="MCC0178646.1"/>
    <property type="molecule type" value="Genomic_DNA"/>
</dbReference>
<proteinExistence type="predicted"/>
<evidence type="ECO:0000256" key="1">
    <source>
        <dbReference type="SAM" id="SignalP"/>
    </source>
</evidence>
<dbReference type="AlphaFoldDB" id="A0A964FH03"/>
<feature type="chain" id="PRO_5036893740" evidence="1">
    <location>
        <begin position="26"/>
        <end position="423"/>
    </location>
</feature>
<dbReference type="Proteomes" id="UP000729733">
    <property type="component" value="Unassembled WGS sequence"/>
</dbReference>
<dbReference type="InterPro" id="IPR011050">
    <property type="entry name" value="Pectin_lyase_fold/virulence"/>
</dbReference>